<reference evidence="2 3" key="1">
    <citation type="submission" date="2019-03" db="EMBL/GenBank/DDBJ databases">
        <authorList>
            <person name="Kim M.K.M."/>
        </authorList>
    </citation>
    <scope>NUCLEOTIDE SEQUENCE [LARGE SCALE GENOMIC DNA]</scope>
    <source>
        <strain evidence="2 3">17J68-12</strain>
    </source>
</reference>
<feature type="transmembrane region" description="Helical" evidence="1">
    <location>
        <begin position="153"/>
        <end position="169"/>
    </location>
</feature>
<feature type="transmembrane region" description="Helical" evidence="1">
    <location>
        <begin position="390"/>
        <end position="408"/>
    </location>
</feature>
<feature type="transmembrane region" description="Helical" evidence="1">
    <location>
        <begin position="258"/>
        <end position="277"/>
    </location>
</feature>
<keyword evidence="1" id="KW-0812">Transmembrane</keyword>
<feature type="transmembrane region" description="Helical" evidence="1">
    <location>
        <begin position="312"/>
        <end position="330"/>
    </location>
</feature>
<feature type="transmembrane region" description="Helical" evidence="1">
    <location>
        <begin position="175"/>
        <end position="199"/>
    </location>
</feature>
<feature type="transmembrane region" description="Helical" evidence="1">
    <location>
        <begin position="228"/>
        <end position="246"/>
    </location>
</feature>
<evidence type="ECO:0008006" key="4">
    <source>
        <dbReference type="Google" id="ProtNLM"/>
    </source>
</evidence>
<evidence type="ECO:0000256" key="1">
    <source>
        <dbReference type="SAM" id="Phobius"/>
    </source>
</evidence>
<keyword evidence="1" id="KW-1133">Transmembrane helix</keyword>
<accession>A0A4R1B3I4</accession>
<comment type="caution">
    <text evidence="2">The sequence shown here is derived from an EMBL/GenBank/DDBJ whole genome shotgun (WGS) entry which is preliminary data.</text>
</comment>
<feature type="transmembrane region" description="Helical" evidence="1">
    <location>
        <begin position="206"/>
        <end position="222"/>
    </location>
</feature>
<gene>
    <name evidence="2" type="ORF">EPD60_14130</name>
</gene>
<dbReference type="EMBL" id="SJZI01000050">
    <property type="protein sequence ID" value="TCJ12411.1"/>
    <property type="molecule type" value="Genomic_DNA"/>
</dbReference>
<keyword evidence="3" id="KW-1185">Reference proteome</keyword>
<evidence type="ECO:0000313" key="2">
    <source>
        <dbReference type="EMBL" id="TCJ12411.1"/>
    </source>
</evidence>
<evidence type="ECO:0000313" key="3">
    <source>
        <dbReference type="Proteomes" id="UP000295334"/>
    </source>
</evidence>
<dbReference type="OrthoDB" id="136762at2"/>
<dbReference type="AlphaFoldDB" id="A0A4R1B3I4"/>
<keyword evidence="1" id="KW-0472">Membrane</keyword>
<protein>
    <recommendedName>
        <fullName evidence="4">Glycosyltransferase RgtA/B/C/D-like domain-containing protein</fullName>
    </recommendedName>
</protein>
<proteinExistence type="predicted"/>
<feature type="transmembrane region" description="Helical" evidence="1">
    <location>
        <begin position="363"/>
        <end position="383"/>
    </location>
</feature>
<feature type="transmembrane region" description="Helical" evidence="1">
    <location>
        <begin position="337"/>
        <end position="357"/>
    </location>
</feature>
<feature type="transmembrane region" description="Helical" evidence="1">
    <location>
        <begin position="12"/>
        <end position="28"/>
    </location>
</feature>
<organism evidence="2 3">
    <name type="scientific">Flaviaesturariibacter flavus</name>
    <dbReference type="NCBI Taxonomy" id="2502780"/>
    <lineage>
        <taxon>Bacteria</taxon>
        <taxon>Pseudomonadati</taxon>
        <taxon>Bacteroidota</taxon>
        <taxon>Chitinophagia</taxon>
        <taxon>Chitinophagales</taxon>
        <taxon>Chitinophagaceae</taxon>
        <taxon>Flaviaestuariibacter</taxon>
    </lineage>
</organism>
<feature type="transmembrane region" description="Helical" evidence="1">
    <location>
        <begin position="126"/>
        <end position="146"/>
    </location>
</feature>
<sequence length="579" mass="65798">MPATKTFSRNCYLIAAAWILLTGFFYYPKWNKPTSEASISWDINGYYFYLPATLIYHDLKQQAFKDSITQRYNPTPGGYQSYHDSASGNMVMKYSGGMAFAYLPFFAAGHAVALMSHYPADGYSPPYQYAIGIGSLLVSLLGLHLLRRLLDRYFSPYATGIVLLLYVFGTNYLEYAAITNAMTHSYLFTMYGALLLLTIRYYEAPTALRAAALGLLVGWMALIRPTEIWSAFLPLAWGIGSARELRMRVQLLVANWRHLLLFAASAAAVGSIQLFYWKYVTGHWLEYSYQGEGFDFGSPHYAQCLWGFQKGWFVYTPLMVLSVIGFAALWRKDRGLFWPVLLFTLGFTYLAFSWSIWWYGGGLGQRALVQLYPVLAFPLAALLERARRRWMQGLLAAFSLLCITYNLWLHHQGHRGGLLEPEFMTYGYWKKIVFRGSVPFETRKLLDAEYEYEGTPACAETTISRNDTLVLPGVAGYTDVGISRPLMGKGWVRTYITATTADPEADIWKQHMLYMHEIKDGATIGINQLRVERLLPGGGTRTLWLDLKLHDERDSVKVFFYNPGTPKQLIITAIKTVAF</sequence>
<name>A0A4R1B3I4_9BACT</name>
<feature type="transmembrane region" description="Helical" evidence="1">
    <location>
        <begin position="99"/>
        <end position="120"/>
    </location>
</feature>
<dbReference type="Proteomes" id="UP000295334">
    <property type="component" value="Unassembled WGS sequence"/>
</dbReference>
<dbReference type="RefSeq" id="WP_131450170.1">
    <property type="nucleotide sequence ID" value="NZ_SJZI01000050.1"/>
</dbReference>